<reference evidence="8 9" key="1">
    <citation type="submission" date="2019-11" db="EMBL/GenBank/DDBJ databases">
        <authorList>
            <person name="Li J."/>
        </authorList>
    </citation>
    <scope>NUCLEOTIDE SEQUENCE [LARGE SCALE GENOMIC DNA]</scope>
    <source>
        <strain evidence="8 9">J4</strain>
    </source>
</reference>
<dbReference type="Pfam" id="PF00441">
    <property type="entry name" value="Acyl-CoA_dh_1"/>
    <property type="match status" value="1"/>
</dbReference>
<dbReference type="InterPro" id="IPR036250">
    <property type="entry name" value="AcylCo_DH-like_C"/>
</dbReference>
<dbReference type="RefSeq" id="WP_153726829.1">
    <property type="nucleotide sequence ID" value="NZ_WJNH01000001.1"/>
</dbReference>
<organism evidence="8 9">
    <name type="scientific">Salinibacillus xinjiangensis</name>
    <dbReference type="NCBI Taxonomy" id="1229268"/>
    <lineage>
        <taxon>Bacteria</taxon>
        <taxon>Bacillati</taxon>
        <taxon>Bacillota</taxon>
        <taxon>Bacilli</taxon>
        <taxon>Bacillales</taxon>
        <taxon>Bacillaceae</taxon>
        <taxon>Salinibacillus</taxon>
    </lineage>
</organism>
<proteinExistence type="inferred from homology"/>
<evidence type="ECO:0000259" key="6">
    <source>
        <dbReference type="Pfam" id="PF00441"/>
    </source>
</evidence>
<protein>
    <recommendedName>
        <fullName evidence="10">Acyl-CoA dehydrogenase</fullName>
    </recommendedName>
</protein>
<dbReference type="EMBL" id="WJNH01000001">
    <property type="protein sequence ID" value="MRG84857.1"/>
    <property type="molecule type" value="Genomic_DNA"/>
</dbReference>
<comment type="cofactor">
    <cofactor evidence="1">
        <name>FAD</name>
        <dbReference type="ChEBI" id="CHEBI:57692"/>
    </cofactor>
</comment>
<dbReference type="Gene3D" id="1.10.540.10">
    <property type="entry name" value="Acyl-CoA dehydrogenase/oxidase, N-terminal domain"/>
    <property type="match status" value="1"/>
</dbReference>
<comment type="caution">
    <text evidence="8">The sequence shown here is derived from an EMBL/GenBank/DDBJ whole genome shotgun (WGS) entry which is preliminary data.</text>
</comment>
<dbReference type="PANTHER" id="PTHR43884:SF20">
    <property type="entry name" value="ACYL-COA DEHYDROGENASE FADE28"/>
    <property type="match status" value="1"/>
</dbReference>
<accession>A0A6G1X1I6</accession>
<evidence type="ECO:0008006" key="10">
    <source>
        <dbReference type="Google" id="ProtNLM"/>
    </source>
</evidence>
<dbReference type="Proteomes" id="UP000480185">
    <property type="component" value="Unassembled WGS sequence"/>
</dbReference>
<evidence type="ECO:0000259" key="7">
    <source>
        <dbReference type="Pfam" id="PF02771"/>
    </source>
</evidence>
<dbReference type="OrthoDB" id="2450120at2"/>
<evidence type="ECO:0000256" key="5">
    <source>
        <dbReference type="ARBA" id="ARBA00023002"/>
    </source>
</evidence>
<gene>
    <name evidence="8" type="ORF">GH754_00790</name>
</gene>
<dbReference type="AlphaFoldDB" id="A0A6G1X1I6"/>
<comment type="similarity">
    <text evidence="2">Belongs to the acyl-CoA dehydrogenase family.</text>
</comment>
<evidence type="ECO:0000313" key="8">
    <source>
        <dbReference type="EMBL" id="MRG84857.1"/>
    </source>
</evidence>
<dbReference type="InterPro" id="IPR037069">
    <property type="entry name" value="AcylCoA_DH/ox_N_sf"/>
</dbReference>
<dbReference type="GO" id="GO:0050660">
    <property type="term" value="F:flavin adenine dinucleotide binding"/>
    <property type="evidence" value="ECO:0007669"/>
    <property type="project" value="InterPro"/>
</dbReference>
<dbReference type="SUPFAM" id="SSF56645">
    <property type="entry name" value="Acyl-CoA dehydrogenase NM domain-like"/>
    <property type="match status" value="1"/>
</dbReference>
<evidence type="ECO:0000256" key="1">
    <source>
        <dbReference type="ARBA" id="ARBA00001974"/>
    </source>
</evidence>
<dbReference type="PANTHER" id="PTHR43884">
    <property type="entry name" value="ACYL-COA DEHYDROGENASE"/>
    <property type="match status" value="1"/>
</dbReference>
<keyword evidence="9" id="KW-1185">Reference proteome</keyword>
<dbReference type="Gene3D" id="1.20.140.10">
    <property type="entry name" value="Butyryl-CoA Dehydrogenase, subunit A, domain 3"/>
    <property type="match status" value="1"/>
</dbReference>
<keyword evidence="5" id="KW-0560">Oxidoreductase</keyword>
<dbReference type="GO" id="GO:0003995">
    <property type="term" value="F:acyl-CoA dehydrogenase activity"/>
    <property type="evidence" value="ECO:0007669"/>
    <property type="project" value="TreeGrafter"/>
</dbReference>
<keyword evidence="3" id="KW-0285">Flavoprotein</keyword>
<dbReference type="Pfam" id="PF02771">
    <property type="entry name" value="Acyl-CoA_dh_N"/>
    <property type="match status" value="1"/>
</dbReference>
<dbReference type="InterPro" id="IPR046373">
    <property type="entry name" value="Acyl-CoA_Oxase/DH_mid-dom_sf"/>
</dbReference>
<dbReference type="InterPro" id="IPR009075">
    <property type="entry name" value="AcylCo_DH/oxidase_C"/>
</dbReference>
<evidence type="ECO:0000256" key="4">
    <source>
        <dbReference type="ARBA" id="ARBA00022827"/>
    </source>
</evidence>
<dbReference type="InterPro" id="IPR009100">
    <property type="entry name" value="AcylCoA_DH/oxidase_NM_dom_sf"/>
</dbReference>
<evidence type="ECO:0000256" key="2">
    <source>
        <dbReference type="ARBA" id="ARBA00009347"/>
    </source>
</evidence>
<keyword evidence="4" id="KW-0274">FAD</keyword>
<evidence type="ECO:0000256" key="3">
    <source>
        <dbReference type="ARBA" id="ARBA00022630"/>
    </source>
</evidence>
<dbReference type="InterPro" id="IPR013786">
    <property type="entry name" value="AcylCoA_DH/ox_N"/>
</dbReference>
<sequence length="364" mass="41482">MSEMQEMIMESTEKILKEYSKKEIVNEAENGIWAKELWDNLEAYGMLKVAVPEELMGNGGDQYDAFSILYLIGKYSAPIPLAENYIVNKLLMDLGESVQDEFITISATEHKNLFQIREKDDGWIVSGKAKYVPWARFAQKILVLGETEEDTKLALLPLDNAKIKEGKNLAGEARDEVFFDNVYVEEIKTKSVDIEEQVEKILYTGGLTRSVMMVGALENLLALTKEHISERSQFGRPLYRFQAVQQHMAQLAGEFAATNVAVKNAISSYEKNPVSKEIAFAKLRVNEAIEKVNPIAHQILAAIGFTFEHTLHHSTRRLWSWREEFGKESDWEQIIAKDLMNLNQNELWSLITNVENSSQKVDVK</sequence>
<feature type="domain" description="Acyl-CoA dehydrogenase/oxidase N-terminal" evidence="7">
    <location>
        <begin position="2"/>
        <end position="99"/>
    </location>
</feature>
<evidence type="ECO:0000313" key="9">
    <source>
        <dbReference type="Proteomes" id="UP000480185"/>
    </source>
</evidence>
<dbReference type="SUPFAM" id="SSF47203">
    <property type="entry name" value="Acyl-CoA dehydrogenase C-terminal domain-like"/>
    <property type="match status" value="1"/>
</dbReference>
<name>A0A6G1X1I6_9BACI</name>
<feature type="domain" description="Acyl-CoA dehydrogenase/oxidase C-terminal" evidence="6">
    <location>
        <begin position="203"/>
        <end position="318"/>
    </location>
</feature>
<dbReference type="Gene3D" id="2.40.110.10">
    <property type="entry name" value="Butyryl-CoA Dehydrogenase, subunit A, domain 2"/>
    <property type="match status" value="1"/>
</dbReference>